<comment type="caution">
    <text evidence="2">The sequence shown here is derived from an EMBL/GenBank/DDBJ whole genome shotgun (WGS) entry which is preliminary data.</text>
</comment>
<proteinExistence type="predicted"/>
<reference evidence="3" key="1">
    <citation type="journal article" date="2019" name="Int. J. Syst. Evol. Microbiol.">
        <title>The Global Catalogue of Microorganisms (GCM) 10K type strain sequencing project: providing services to taxonomists for standard genome sequencing and annotation.</title>
        <authorList>
            <consortium name="The Broad Institute Genomics Platform"/>
            <consortium name="The Broad Institute Genome Sequencing Center for Infectious Disease"/>
            <person name="Wu L."/>
            <person name="Ma J."/>
        </authorList>
    </citation>
    <scope>NUCLEOTIDE SEQUENCE [LARGE SCALE GENOMIC DNA]</scope>
    <source>
        <strain evidence="3">JCM 16702</strain>
    </source>
</reference>
<feature type="region of interest" description="Disordered" evidence="1">
    <location>
        <begin position="98"/>
        <end position="138"/>
    </location>
</feature>
<name>A0ABP7W7K2_9ACTN</name>
<accession>A0ABP7W7K2</accession>
<evidence type="ECO:0000313" key="2">
    <source>
        <dbReference type="EMBL" id="GAA4083043.1"/>
    </source>
</evidence>
<keyword evidence="3" id="KW-1185">Reference proteome</keyword>
<evidence type="ECO:0000256" key="1">
    <source>
        <dbReference type="SAM" id="MobiDB-lite"/>
    </source>
</evidence>
<evidence type="ECO:0000313" key="3">
    <source>
        <dbReference type="Proteomes" id="UP001500683"/>
    </source>
</evidence>
<organism evidence="2 3">
    <name type="scientific">Actinomadura miaoliensis</name>
    <dbReference type="NCBI Taxonomy" id="430685"/>
    <lineage>
        <taxon>Bacteria</taxon>
        <taxon>Bacillati</taxon>
        <taxon>Actinomycetota</taxon>
        <taxon>Actinomycetes</taxon>
        <taxon>Streptosporangiales</taxon>
        <taxon>Thermomonosporaceae</taxon>
        <taxon>Actinomadura</taxon>
    </lineage>
</organism>
<sequence>MPASLHDLTVPQVPASASEPHRTGPPFSWLTIRDGDLDQCGTTPDLPDAVIQLSQALHASEPGATGAVFQNGSPARVLVRAERQEDGDVLAVLRILDDPATEDLPPAERCPRSGADPSLPPHPGREQDPDHGPPPQEP</sequence>
<protein>
    <submittedName>
        <fullName evidence="2">Uncharacterized protein</fullName>
    </submittedName>
</protein>
<dbReference type="EMBL" id="BAAAZG010000035">
    <property type="protein sequence ID" value="GAA4083043.1"/>
    <property type="molecule type" value="Genomic_DNA"/>
</dbReference>
<gene>
    <name evidence="2" type="ORF">GCM10022214_48100</name>
</gene>
<dbReference type="Proteomes" id="UP001500683">
    <property type="component" value="Unassembled WGS sequence"/>
</dbReference>
<feature type="region of interest" description="Disordered" evidence="1">
    <location>
        <begin position="1"/>
        <end position="27"/>
    </location>
</feature>